<name>A0ABR9DSF4_9MICO</name>
<feature type="compositionally biased region" description="Pro residues" evidence="8">
    <location>
        <begin position="513"/>
        <end position="523"/>
    </location>
</feature>
<dbReference type="PANTHER" id="PTHR23028:SF53">
    <property type="entry name" value="ACYL_TRANSF_3 DOMAIN-CONTAINING PROTEIN"/>
    <property type="match status" value="1"/>
</dbReference>
<feature type="region of interest" description="Disordered" evidence="8">
    <location>
        <begin position="468"/>
        <end position="535"/>
    </location>
</feature>
<feature type="domain" description="Acyltransferase 3" evidence="10">
    <location>
        <begin position="73"/>
        <end position="396"/>
    </location>
</feature>
<feature type="transmembrane region" description="Helical" evidence="9">
    <location>
        <begin position="232"/>
        <end position="253"/>
    </location>
</feature>
<dbReference type="Proteomes" id="UP000642107">
    <property type="component" value="Unassembled WGS sequence"/>
</dbReference>
<evidence type="ECO:0000256" key="9">
    <source>
        <dbReference type="SAM" id="Phobius"/>
    </source>
</evidence>
<dbReference type="Pfam" id="PF01757">
    <property type="entry name" value="Acyl_transf_3"/>
    <property type="match status" value="1"/>
</dbReference>
<feature type="transmembrane region" description="Helical" evidence="9">
    <location>
        <begin position="209"/>
        <end position="225"/>
    </location>
</feature>
<evidence type="ECO:0000256" key="7">
    <source>
        <dbReference type="ARBA" id="ARBA00023315"/>
    </source>
</evidence>
<feature type="transmembrane region" description="Helical" evidence="9">
    <location>
        <begin position="289"/>
        <end position="307"/>
    </location>
</feature>
<feature type="compositionally biased region" description="Low complexity" evidence="8">
    <location>
        <begin position="489"/>
        <end position="512"/>
    </location>
</feature>
<dbReference type="PANTHER" id="PTHR23028">
    <property type="entry name" value="ACETYLTRANSFERASE"/>
    <property type="match status" value="1"/>
</dbReference>
<accession>A0ABR9DSF4</accession>
<evidence type="ECO:0000259" key="10">
    <source>
        <dbReference type="Pfam" id="PF01757"/>
    </source>
</evidence>
<comment type="caution">
    <text evidence="11">The sequence shown here is derived from an EMBL/GenBank/DDBJ whole genome shotgun (WGS) entry which is preliminary data.</text>
</comment>
<organism evidence="11 12">
    <name type="scientific">Flavimobilis rhizosphaerae</name>
    <dbReference type="NCBI Taxonomy" id="2775421"/>
    <lineage>
        <taxon>Bacteria</taxon>
        <taxon>Bacillati</taxon>
        <taxon>Actinomycetota</taxon>
        <taxon>Actinomycetes</taxon>
        <taxon>Micrococcales</taxon>
        <taxon>Jonesiaceae</taxon>
        <taxon>Flavimobilis</taxon>
    </lineage>
</organism>
<feature type="compositionally biased region" description="Basic and acidic residues" evidence="8">
    <location>
        <begin position="7"/>
        <end position="25"/>
    </location>
</feature>
<dbReference type="InterPro" id="IPR050879">
    <property type="entry name" value="Acyltransferase_3"/>
</dbReference>
<dbReference type="GO" id="GO:0016746">
    <property type="term" value="F:acyltransferase activity"/>
    <property type="evidence" value="ECO:0007669"/>
    <property type="project" value="UniProtKB-KW"/>
</dbReference>
<protein>
    <submittedName>
        <fullName evidence="11">Acyltransferase</fullName>
    </submittedName>
</protein>
<evidence type="ECO:0000256" key="6">
    <source>
        <dbReference type="ARBA" id="ARBA00023136"/>
    </source>
</evidence>
<gene>
    <name evidence="11" type="ORF">IGS67_05190</name>
</gene>
<dbReference type="EMBL" id="JACZDF010000002">
    <property type="protein sequence ID" value="MBD9698890.1"/>
    <property type="molecule type" value="Genomic_DNA"/>
</dbReference>
<evidence type="ECO:0000313" key="12">
    <source>
        <dbReference type="Proteomes" id="UP000642107"/>
    </source>
</evidence>
<evidence type="ECO:0000256" key="3">
    <source>
        <dbReference type="ARBA" id="ARBA00022679"/>
    </source>
</evidence>
<sequence length="699" mass="73032">MGSSSEDTARDGGTVRDDNLHDADPRPAGPGPVPPPPPRTSVRTVAPAPAGGMPRAHSGPTDVQRAGSQHLGGLDGLRAVAVVAVLVYHLWPGTLPGGFLGVDVFFVVSGFLITTLLLREAQRHGKIDLPRFWLRRARRLLPALVGVVAVSTVAAALVERDLLVGIRRQVLGAATFSTNWLEIASGGSYFDRTAPVLLQPLWSLAIEEQFYVLWPLVLVLLLVVVPTWRGRAVLVGAAAVASAVAMAVLVDGADPTRVYYGTDTHIFGVLLGVAGALAWRAVRGRPLVAPWAPPVALVGVVVAMVLVRDDALWTYRGGIAVVSALALVVVLGATRPGRWTRALDATPLRIVGERSYGLYLWHWPVLLIVTAALGATPGTARWHVAAVLALAVTVLLTELSFRFVETPVRALGYRGAWRAARERLVAARPAFARVAVGLPVVWTLALVVVLVTAPTMSSAQRMIEEGLAAQGPPPVAPTAPSPTGGGGTTSTDSSTPTPTGTPTENPTGTPTEKPTPPEEPATTPPKAATKGPVDGRVVSAFGDSVLSGVVPGVLAEVPGIAIDAKPIRKWQDATALVRAQAEAGTLRDHVVLVFGTNAGLHDDTQKAALRETLAAVGPDRPVVLVTIVGVSRWVDASNDALRAIAAERPGTYVADWHALVARTPGLLGADRTHASMKGMAAFADLLARTLAQAGVPKAP</sequence>
<evidence type="ECO:0000256" key="4">
    <source>
        <dbReference type="ARBA" id="ARBA00022692"/>
    </source>
</evidence>
<evidence type="ECO:0000256" key="2">
    <source>
        <dbReference type="ARBA" id="ARBA00022475"/>
    </source>
</evidence>
<keyword evidence="7 11" id="KW-0012">Acyltransferase</keyword>
<reference evidence="11 12" key="1">
    <citation type="submission" date="2020-09" db="EMBL/GenBank/DDBJ databases">
        <title>Flavimobilis rhizosphaerae sp. nov., isolated from rhizosphere soil of Spartina alterniflora.</title>
        <authorList>
            <person name="Hanqin C."/>
        </authorList>
    </citation>
    <scope>NUCLEOTIDE SEQUENCE [LARGE SCALE GENOMIC DNA]</scope>
    <source>
        <strain evidence="11 12">GY 10621</strain>
    </source>
</reference>
<feature type="transmembrane region" description="Helical" evidence="9">
    <location>
        <begin position="97"/>
        <end position="118"/>
    </location>
</feature>
<feature type="region of interest" description="Disordered" evidence="8">
    <location>
        <begin position="1"/>
        <end position="67"/>
    </location>
</feature>
<feature type="transmembrane region" description="Helical" evidence="9">
    <location>
        <begin position="313"/>
        <end position="334"/>
    </location>
</feature>
<keyword evidence="2" id="KW-1003">Cell membrane</keyword>
<evidence type="ECO:0000256" key="8">
    <source>
        <dbReference type="SAM" id="MobiDB-lite"/>
    </source>
</evidence>
<comment type="subcellular location">
    <subcellularLocation>
        <location evidence="1">Cell membrane</location>
        <topology evidence="1">Multi-pass membrane protein</topology>
    </subcellularLocation>
</comment>
<evidence type="ECO:0000256" key="1">
    <source>
        <dbReference type="ARBA" id="ARBA00004651"/>
    </source>
</evidence>
<keyword evidence="12" id="KW-1185">Reference proteome</keyword>
<feature type="compositionally biased region" description="Pro residues" evidence="8">
    <location>
        <begin position="471"/>
        <end position="480"/>
    </location>
</feature>
<feature type="transmembrane region" description="Helical" evidence="9">
    <location>
        <begin position="355"/>
        <end position="376"/>
    </location>
</feature>
<feature type="transmembrane region" description="Helical" evidence="9">
    <location>
        <begin position="382"/>
        <end position="404"/>
    </location>
</feature>
<feature type="compositionally biased region" description="Pro residues" evidence="8">
    <location>
        <begin position="27"/>
        <end position="39"/>
    </location>
</feature>
<keyword evidence="4 9" id="KW-0812">Transmembrane</keyword>
<dbReference type="InterPro" id="IPR002656">
    <property type="entry name" value="Acyl_transf_3_dom"/>
</dbReference>
<feature type="transmembrane region" description="Helical" evidence="9">
    <location>
        <begin position="265"/>
        <end position="282"/>
    </location>
</feature>
<keyword evidence="6 9" id="KW-0472">Membrane</keyword>
<dbReference type="Gene3D" id="3.40.50.1110">
    <property type="entry name" value="SGNH hydrolase"/>
    <property type="match status" value="1"/>
</dbReference>
<proteinExistence type="predicted"/>
<keyword evidence="3" id="KW-0808">Transferase</keyword>
<feature type="transmembrane region" description="Helical" evidence="9">
    <location>
        <begin position="139"/>
        <end position="158"/>
    </location>
</feature>
<dbReference type="SUPFAM" id="SSF52266">
    <property type="entry name" value="SGNH hydrolase"/>
    <property type="match status" value="1"/>
</dbReference>
<dbReference type="InterPro" id="IPR036514">
    <property type="entry name" value="SGNH_hydro_sf"/>
</dbReference>
<feature type="transmembrane region" description="Helical" evidence="9">
    <location>
        <begin position="430"/>
        <end position="453"/>
    </location>
</feature>
<keyword evidence="5 9" id="KW-1133">Transmembrane helix</keyword>
<evidence type="ECO:0000256" key="5">
    <source>
        <dbReference type="ARBA" id="ARBA00022989"/>
    </source>
</evidence>
<evidence type="ECO:0000313" key="11">
    <source>
        <dbReference type="EMBL" id="MBD9698890.1"/>
    </source>
</evidence>